<dbReference type="EMBL" id="BAVS01000004">
    <property type="protein sequence ID" value="GAE92268.1"/>
    <property type="molecule type" value="Genomic_DNA"/>
</dbReference>
<keyword evidence="1" id="KW-1133">Transmembrane helix</keyword>
<dbReference type="STRING" id="1298598.JCM21714_1256"/>
<feature type="transmembrane region" description="Helical" evidence="1">
    <location>
        <begin position="6"/>
        <end position="34"/>
    </location>
</feature>
<evidence type="ECO:0000256" key="1">
    <source>
        <dbReference type="SAM" id="Phobius"/>
    </source>
</evidence>
<protein>
    <submittedName>
        <fullName evidence="2">Membrane protein</fullName>
    </submittedName>
</protein>
<keyword evidence="1" id="KW-0472">Membrane</keyword>
<name>W4VHH1_9BACI</name>
<keyword evidence="1" id="KW-0812">Transmembrane</keyword>
<proteinExistence type="predicted"/>
<dbReference type="AlphaFoldDB" id="W4VHH1"/>
<organism evidence="2 3">
    <name type="scientific">Gracilibacillus boraciitolerans JCM 21714</name>
    <dbReference type="NCBI Taxonomy" id="1298598"/>
    <lineage>
        <taxon>Bacteria</taxon>
        <taxon>Bacillati</taxon>
        <taxon>Bacillota</taxon>
        <taxon>Bacilli</taxon>
        <taxon>Bacillales</taxon>
        <taxon>Bacillaceae</taxon>
        <taxon>Gracilibacillus</taxon>
    </lineage>
</organism>
<keyword evidence="3" id="KW-1185">Reference proteome</keyword>
<reference evidence="2 3" key="1">
    <citation type="journal article" date="2014" name="Genome Announc.">
        <title>Draft Genome Sequence of the Boron-Tolerant and Moderately Halotolerant Bacterium Gracilibacillus boraciitolerans JCM 21714T.</title>
        <authorList>
            <person name="Ahmed I."/>
            <person name="Oshima K."/>
            <person name="Suda W."/>
            <person name="Kitamura K."/>
            <person name="Iida T."/>
            <person name="Ohmori Y."/>
            <person name="Fujiwara T."/>
            <person name="Hattori M."/>
            <person name="Ohkuma M."/>
        </authorList>
    </citation>
    <scope>NUCLEOTIDE SEQUENCE [LARGE SCALE GENOMIC DNA]</scope>
    <source>
        <strain evidence="2 3">JCM 21714</strain>
    </source>
</reference>
<comment type="caution">
    <text evidence="2">The sequence shown here is derived from an EMBL/GenBank/DDBJ whole genome shotgun (WGS) entry which is preliminary data.</text>
</comment>
<evidence type="ECO:0000313" key="3">
    <source>
        <dbReference type="Proteomes" id="UP000019102"/>
    </source>
</evidence>
<dbReference type="Proteomes" id="UP000019102">
    <property type="component" value="Unassembled WGS sequence"/>
</dbReference>
<gene>
    <name evidence="2" type="ORF">JCM21714_1256</name>
</gene>
<sequence>MQIHPLTIILVLLIAGNLFGVLGVILGIPGYAIVKVIGAYLFYKFQKRYNKYYGGEDRGNYEIDE</sequence>
<dbReference type="eggNOG" id="COG0628">
    <property type="taxonomic scope" value="Bacteria"/>
</dbReference>
<accession>W4VHH1</accession>
<evidence type="ECO:0000313" key="2">
    <source>
        <dbReference type="EMBL" id="GAE92268.1"/>
    </source>
</evidence>